<dbReference type="PROSITE" id="PS00688">
    <property type="entry name" value="SIGMA54_INTERACT_3"/>
    <property type="match status" value="1"/>
</dbReference>
<evidence type="ECO:0000259" key="6">
    <source>
        <dbReference type="PROSITE" id="PS50045"/>
    </source>
</evidence>
<dbReference type="InterPro" id="IPR002197">
    <property type="entry name" value="HTH_Fis"/>
</dbReference>
<keyword evidence="9" id="KW-1185">Reference proteome</keyword>
<evidence type="ECO:0000259" key="7">
    <source>
        <dbReference type="PROSITE" id="PS50110"/>
    </source>
</evidence>
<evidence type="ECO:0000256" key="1">
    <source>
        <dbReference type="ARBA" id="ARBA00022741"/>
    </source>
</evidence>
<dbReference type="PANTHER" id="PTHR32071">
    <property type="entry name" value="TRANSCRIPTIONAL REGULATORY PROTEIN"/>
    <property type="match status" value="1"/>
</dbReference>
<dbReference type="SMART" id="SM00382">
    <property type="entry name" value="AAA"/>
    <property type="match status" value="1"/>
</dbReference>
<dbReference type="RefSeq" id="WP_260747256.1">
    <property type="nucleotide sequence ID" value="NZ_CP092109.1"/>
</dbReference>
<dbReference type="Gene3D" id="3.40.50.2300">
    <property type="match status" value="1"/>
</dbReference>
<keyword evidence="2" id="KW-0067">ATP-binding</keyword>
<dbReference type="SUPFAM" id="SSF52540">
    <property type="entry name" value="P-loop containing nucleoside triphosphate hydrolases"/>
    <property type="match status" value="1"/>
</dbReference>
<dbReference type="InterPro" id="IPR025944">
    <property type="entry name" value="Sigma_54_int_dom_CS"/>
</dbReference>
<evidence type="ECO:0000256" key="3">
    <source>
        <dbReference type="ARBA" id="ARBA00023015"/>
    </source>
</evidence>
<sequence>MSNVKHADAAKILIVEDEKPLRELLRDELRRGGHRVQIAANGEEGLARYREEIYNVVLLDIRMPGSDGVEMLKQMKIESSVPEIIMFTGHGTIETAVECIKHGAYDYLTKPVKLDELDLVITKAVEKNRLRLENINLKLEMQRLDNHQIVGSSPGILRVLDTVKRWGAVDEHVLIFGESGTGKELVARAVHEASPRKEKPFVTINCGRLDVHTAESELFGHMQGAFTSAVKGRAGLFELAHQGTLFMDEISEMTLDVQVKLLRILETGTFRRLGGNRDISVDVRFVFATNKKLEDRVEAGEFREDLFHRINMLPIHIPPLRERSEDILPLTWYFLKTNTSGGQGPWEIAPEAMAALRAYHWPGNVRELRNTIRRASILARERVISADLLPFAPPRLFPAEVQAGTATPEIPPLPLWVIEREHIRNVLDRVAGNKSKAAKILEIDRKTLYTKLERYGLPA</sequence>
<feature type="domain" description="Response regulatory" evidence="7">
    <location>
        <begin position="11"/>
        <end position="125"/>
    </location>
</feature>
<dbReference type="PROSITE" id="PS00675">
    <property type="entry name" value="SIGMA54_INTERACT_1"/>
    <property type="match status" value="1"/>
</dbReference>
<dbReference type="SUPFAM" id="SSF46689">
    <property type="entry name" value="Homeodomain-like"/>
    <property type="match status" value="1"/>
</dbReference>
<name>A0ABY5ZJ17_9BACT</name>
<dbReference type="Pfam" id="PF00072">
    <property type="entry name" value="Response_reg"/>
    <property type="match status" value="1"/>
</dbReference>
<dbReference type="Gene3D" id="1.10.8.60">
    <property type="match status" value="1"/>
</dbReference>
<feature type="domain" description="Sigma-54 factor interaction" evidence="6">
    <location>
        <begin position="149"/>
        <end position="377"/>
    </location>
</feature>
<dbReference type="Proteomes" id="UP001060414">
    <property type="component" value="Chromosome"/>
</dbReference>
<dbReference type="Pfam" id="PF25601">
    <property type="entry name" value="AAA_lid_14"/>
    <property type="match status" value="1"/>
</dbReference>
<keyword evidence="3" id="KW-0805">Transcription regulation</keyword>
<evidence type="ECO:0000256" key="4">
    <source>
        <dbReference type="ARBA" id="ARBA00023163"/>
    </source>
</evidence>
<proteinExistence type="predicted"/>
<dbReference type="Gene3D" id="1.10.10.60">
    <property type="entry name" value="Homeodomain-like"/>
    <property type="match status" value="1"/>
</dbReference>
<gene>
    <name evidence="8" type="ORF">L9S41_14570</name>
</gene>
<evidence type="ECO:0000313" key="8">
    <source>
        <dbReference type="EMBL" id="UWZ78894.1"/>
    </source>
</evidence>
<evidence type="ECO:0000256" key="5">
    <source>
        <dbReference type="PROSITE-ProRule" id="PRU00169"/>
    </source>
</evidence>
<organism evidence="8 9">
    <name type="scientific">Geoalkalibacter halelectricus</name>
    <dbReference type="NCBI Taxonomy" id="2847045"/>
    <lineage>
        <taxon>Bacteria</taxon>
        <taxon>Pseudomonadati</taxon>
        <taxon>Thermodesulfobacteriota</taxon>
        <taxon>Desulfuromonadia</taxon>
        <taxon>Desulfuromonadales</taxon>
        <taxon>Geoalkalibacteraceae</taxon>
        <taxon>Geoalkalibacter</taxon>
    </lineage>
</organism>
<dbReference type="PRINTS" id="PR01590">
    <property type="entry name" value="HTHFIS"/>
</dbReference>
<dbReference type="Pfam" id="PF02954">
    <property type="entry name" value="HTH_8"/>
    <property type="match status" value="1"/>
</dbReference>
<dbReference type="InterPro" id="IPR002078">
    <property type="entry name" value="Sigma_54_int"/>
</dbReference>
<keyword evidence="1" id="KW-0547">Nucleotide-binding</keyword>
<dbReference type="InterPro" id="IPR025662">
    <property type="entry name" value="Sigma_54_int_dom_ATP-bd_1"/>
</dbReference>
<dbReference type="SMART" id="SM00448">
    <property type="entry name" value="REC"/>
    <property type="match status" value="1"/>
</dbReference>
<feature type="modified residue" description="4-aspartylphosphate" evidence="5">
    <location>
        <position position="60"/>
    </location>
</feature>
<keyword evidence="5" id="KW-0597">Phosphoprotein</keyword>
<dbReference type="PROSITE" id="PS50110">
    <property type="entry name" value="RESPONSE_REGULATORY"/>
    <property type="match status" value="1"/>
</dbReference>
<dbReference type="InterPro" id="IPR011006">
    <property type="entry name" value="CheY-like_superfamily"/>
</dbReference>
<keyword evidence="4" id="KW-0804">Transcription</keyword>
<dbReference type="SUPFAM" id="SSF52172">
    <property type="entry name" value="CheY-like"/>
    <property type="match status" value="1"/>
</dbReference>
<dbReference type="InterPro" id="IPR001789">
    <property type="entry name" value="Sig_transdc_resp-reg_receiver"/>
</dbReference>
<dbReference type="InterPro" id="IPR058031">
    <property type="entry name" value="AAA_lid_NorR"/>
</dbReference>
<dbReference type="PROSITE" id="PS50045">
    <property type="entry name" value="SIGMA54_INTERACT_4"/>
    <property type="match status" value="1"/>
</dbReference>
<dbReference type="CDD" id="cd00009">
    <property type="entry name" value="AAA"/>
    <property type="match status" value="1"/>
</dbReference>
<accession>A0ABY5ZJ17</accession>
<dbReference type="InterPro" id="IPR009057">
    <property type="entry name" value="Homeodomain-like_sf"/>
</dbReference>
<protein>
    <submittedName>
        <fullName evidence="8">Sigma-54 dependent transcriptional regulator</fullName>
    </submittedName>
</protein>
<evidence type="ECO:0000256" key="2">
    <source>
        <dbReference type="ARBA" id="ARBA00022840"/>
    </source>
</evidence>
<evidence type="ECO:0000313" key="9">
    <source>
        <dbReference type="Proteomes" id="UP001060414"/>
    </source>
</evidence>
<dbReference type="EMBL" id="CP092109">
    <property type="protein sequence ID" value="UWZ78894.1"/>
    <property type="molecule type" value="Genomic_DNA"/>
</dbReference>
<dbReference type="Pfam" id="PF00158">
    <property type="entry name" value="Sigma54_activat"/>
    <property type="match status" value="1"/>
</dbReference>
<dbReference type="InterPro" id="IPR027417">
    <property type="entry name" value="P-loop_NTPase"/>
</dbReference>
<reference evidence="8" key="1">
    <citation type="journal article" date="2022" name="Environ. Microbiol.">
        <title>Geoalkalibacter halelectricus SAP #1 sp. nov. possessing extracellular electron transfer and mineral#reducing capabilities from a haloalkaline environment.</title>
        <authorList>
            <person name="Yadav S."/>
            <person name="Singh R."/>
            <person name="Sundharam S.S."/>
            <person name="Chaudhary S."/>
            <person name="Krishnamurthi S."/>
            <person name="Patil S.A."/>
        </authorList>
    </citation>
    <scope>NUCLEOTIDE SEQUENCE</scope>
    <source>
        <strain evidence="8">SAP-1</strain>
    </source>
</reference>
<dbReference type="InterPro" id="IPR003593">
    <property type="entry name" value="AAA+_ATPase"/>
</dbReference>
<dbReference type="Gene3D" id="3.40.50.300">
    <property type="entry name" value="P-loop containing nucleotide triphosphate hydrolases"/>
    <property type="match status" value="1"/>
</dbReference>